<evidence type="ECO:0000256" key="5">
    <source>
        <dbReference type="ARBA" id="ARBA00023242"/>
    </source>
</evidence>
<dbReference type="GeneID" id="110765405"/>
<keyword evidence="8" id="KW-1185">Reference proteome</keyword>
<sequence length="193" mass="21471">MTHQVPDWATTTNTNINTTEEGDSSKSFQYEDFGLLPDSVVPHPQTETETETDHDYSVWNINTSASGATGAAEDHNHKCFQEIFEFLSNIQLEPTITPNAILSSDKHFVCDFDKGESSSGLKTTSRFMVSETKSVSGEGIKPKRTRAAELHNMSERKRRKKIRGKLGALQQLIPNCNKDENPGDDDCVDYAAD</sequence>
<dbReference type="PANTHER" id="PTHR45855">
    <property type="entry name" value="TRANSCRIPTION FACTOR PIF1-RELATED"/>
    <property type="match status" value="1"/>
</dbReference>
<evidence type="ECO:0000256" key="6">
    <source>
        <dbReference type="SAM" id="MobiDB-lite"/>
    </source>
</evidence>
<evidence type="ECO:0000259" key="7">
    <source>
        <dbReference type="PROSITE" id="PS50888"/>
    </source>
</evidence>
<gene>
    <name evidence="9" type="primary">LOC110765405</name>
</gene>
<feature type="domain" description="BHLH" evidence="7">
    <location>
        <begin position="146"/>
        <end position="193"/>
    </location>
</feature>
<dbReference type="RefSeq" id="XP_021824221.1">
    <property type="nucleotide sequence ID" value="XM_021968529.1"/>
</dbReference>
<dbReference type="GO" id="GO:0003677">
    <property type="term" value="F:DNA binding"/>
    <property type="evidence" value="ECO:0007669"/>
    <property type="project" value="UniProtKB-KW"/>
</dbReference>
<dbReference type="KEGG" id="pavi:110765405"/>
<feature type="region of interest" description="Disordered" evidence="6">
    <location>
        <begin position="173"/>
        <end position="193"/>
    </location>
</feature>
<dbReference type="Proteomes" id="UP000515124">
    <property type="component" value="Unplaced"/>
</dbReference>
<feature type="compositionally biased region" description="Low complexity" evidence="6">
    <location>
        <begin position="10"/>
        <end position="19"/>
    </location>
</feature>
<keyword evidence="2" id="KW-0805">Transcription regulation</keyword>
<evidence type="ECO:0000313" key="9">
    <source>
        <dbReference type="RefSeq" id="XP_021824221.1"/>
    </source>
</evidence>
<evidence type="ECO:0000256" key="4">
    <source>
        <dbReference type="ARBA" id="ARBA00023163"/>
    </source>
</evidence>
<evidence type="ECO:0000256" key="1">
    <source>
        <dbReference type="ARBA" id="ARBA00004123"/>
    </source>
</evidence>
<dbReference type="Pfam" id="PF00010">
    <property type="entry name" value="HLH"/>
    <property type="match status" value="1"/>
</dbReference>
<dbReference type="InterPro" id="IPR031066">
    <property type="entry name" value="bHLH_ALC-like_plant"/>
</dbReference>
<feature type="compositionally biased region" description="Acidic residues" evidence="6">
    <location>
        <begin position="182"/>
        <end position="193"/>
    </location>
</feature>
<dbReference type="GO" id="GO:0005634">
    <property type="term" value="C:nucleus"/>
    <property type="evidence" value="ECO:0007669"/>
    <property type="project" value="UniProtKB-SubCell"/>
</dbReference>
<dbReference type="GO" id="GO:0046983">
    <property type="term" value="F:protein dimerization activity"/>
    <property type="evidence" value="ECO:0007669"/>
    <property type="project" value="InterPro"/>
</dbReference>
<keyword evidence="3" id="KW-0238">DNA-binding</keyword>
<accession>A0A6P5TAF8</accession>
<evidence type="ECO:0000313" key="8">
    <source>
        <dbReference type="Proteomes" id="UP000515124"/>
    </source>
</evidence>
<comment type="subcellular location">
    <subcellularLocation>
        <location evidence="1">Nucleus</location>
    </subcellularLocation>
</comment>
<dbReference type="Gene3D" id="4.10.280.10">
    <property type="entry name" value="Helix-loop-helix DNA-binding domain"/>
    <property type="match status" value="1"/>
</dbReference>
<reference evidence="9" key="1">
    <citation type="submission" date="2025-08" db="UniProtKB">
        <authorList>
            <consortium name="RefSeq"/>
        </authorList>
    </citation>
    <scope>IDENTIFICATION</scope>
</reference>
<dbReference type="InterPro" id="IPR011598">
    <property type="entry name" value="bHLH_dom"/>
</dbReference>
<dbReference type="SUPFAM" id="SSF47459">
    <property type="entry name" value="HLH, helix-loop-helix DNA-binding domain"/>
    <property type="match status" value="1"/>
</dbReference>
<organism evidence="8 9">
    <name type="scientific">Prunus avium</name>
    <name type="common">Cherry</name>
    <name type="synonym">Cerasus avium</name>
    <dbReference type="NCBI Taxonomy" id="42229"/>
    <lineage>
        <taxon>Eukaryota</taxon>
        <taxon>Viridiplantae</taxon>
        <taxon>Streptophyta</taxon>
        <taxon>Embryophyta</taxon>
        <taxon>Tracheophyta</taxon>
        <taxon>Spermatophyta</taxon>
        <taxon>Magnoliopsida</taxon>
        <taxon>eudicotyledons</taxon>
        <taxon>Gunneridae</taxon>
        <taxon>Pentapetalae</taxon>
        <taxon>rosids</taxon>
        <taxon>fabids</taxon>
        <taxon>Rosales</taxon>
        <taxon>Rosaceae</taxon>
        <taxon>Amygdaloideae</taxon>
        <taxon>Amygdaleae</taxon>
        <taxon>Prunus</taxon>
    </lineage>
</organism>
<feature type="region of interest" description="Disordered" evidence="6">
    <location>
        <begin position="1"/>
        <end position="25"/>
    </location>
</feature>
<evidence type="ECO:0000256" key="2">
    <source>
        <dbReference type="ARBA" id="ARBA00023015"/>
    </source>
</evidence>
<proteinExistence type="predicted"/>
<dbReference type="AlphaFoldDB" id="A0A6P5TAF8"/>
<protein>
    <submittedName>
        <fullName evidence="9">Transcription factor PIF5-like</fullName>
    </submittedName>
</protein>
<keyword evidence="4" id="KW-0804">Transcription</keyword>
<dbReference type="PROSITE" id="PS50888">
    <property type="entry name" value="BHLH"/>
    <property type="match status" value="1"/>
</dbReference>
<dbReference type="InterPro" id="IPR036638">
    <property type="entry name" value="HLH_DNA-bd_sf"/>
</dbReference>
<name>A0A6P5TAF8_PRUAV</name>
<evidence type="ECO:0000256" key="3">
    <source>
        <dbReference type="ARBA" id="ARBA00023125"/>
    </source>
</evidence>
<keyword evidence="5" id="KW-0539">Nucleus</keyword>